<comment type="caution">
    <text evidence="2">The sequence shown here is derived from an EMBL/GenBank/DDBJ whole genome shotgun (WGS) entry which is preliminary data.</text>
</comment>
<feature type="transmembrane region" description="Helical" evidence="1">
    <location>
        <begin position="12"/>
        <end position="30"/>
    </location>
</feature>
<reference evidence="2" key="1">
    <citation type="journal article" date="2017" name="Appl. Environ. Microbiol.">
        <title>Molecular characterization of an Endozoicomonas-like organism causing infection in king scallop Pecten maximus L.</title>
        <authorList>
            <person name="Cano I."/>
            <person name="van Aerle R."/>
            <person name="Ross S."/>
            <person name="Verner-Jeffreys D.W."/>
            <person name="Paley R.K."/>
            <person name="Rimmer G."/>
            <person name="Ryder D."/>
            <person name="Hooper P."/>
            <person name="Stone D."/>
            <person name="Feist S.W."/>
        </authorList>
    </citation>
    <scope>NUCLEOTIDE SEQUENCE</scope>
</reference>
<organism evidence="2">
    <name type="scientific">invertebrate metagenome</name>
    <dbReference type="NCBI Taxonomy" id="1711999"/>
    <lineage>
        <taxon>unclassified sequences</taxon>
        <taxon>metagenomes</taxon>
        <taxon>organismal metagenomes</taxon>
    </lineage>
</organism>
<gene>
    <name evidence="2" type="ORF">CI610_02107</name>
</gene>
<protein>
    <submittedName>
        <fullName evidence="2">Uncharacterized protein</fullName>
    </submittedName>
</protein>
<dbReference type="AlphaFoldDB" id="A0A2H9T6V5"/>
<accession>A0A2H9T6V5</accession>
<keyword evidence="1" id="KW-1133">Transmembrane helix</keyword>
<evidence type="ECO:0000313" key="2">
    <source>
        <dbReference type="EMBL" id="PJE78943.1"/>
    </source>
</evidence>
<sequence>MANLITHYNISSYFFNIRILLALTIIYYFTNHHVFAVEFIIYDAHGTEIDTITTESCDPDIEKYAESDEYYKLGYPIIIEPQLYSTPRKMLFYDMKDEKGKCNIATFVGKLILSGTEAITNAHDTPIQIRLPASPQYKGITLEKGMPIRKNSQINNITLEDHFVRHIQIEINPTTFVDFLFLCDDHIGGKALVGLQLKATEYCYWGCTFGLFQWNSKIISAIFERSEDSVKCVILERQQQTISQETAHQPLKEDYVPSYDLMIPANEPPAIPVVANEWALNEDEAQEQLQIALALSMQEMNLSSIDSGYSSHPPAESSFTIQETNNPLENWFSVLGGKTLTTPTDPNLLSYTCLAQAEESLDSLWVWFFSLPDIHQTTCNFSYDELHDVLVTDHLPEKEIFFMICDHVIKPETNTTCFFIVHPDIQGKWNIISCHLNENRENIRYSSTFESPESMLLHLSVLYQYITQGKTDSQQKYLTIYASHYNGNYLEKVTPDQQESLFTLSQTYDYFFQSHRFPAITDRLFSQFIIDALRGEMLQATHHGYAELPLVFSHFMLTEGAQATPTLVEIQQDMIAEDYLMKESLCAKKDWHFLSDNDFLTQITNELAEHYTTIKNSVEGTLSIILLYSPASGNRNALTLYITPKENAVYISVSLFGTFKISKTSPFPFYLQFLCKYYDIDAYRHRLFIKEKPDKNTVAPLSTKSRDTMGD</sequence>
<evidence type="ECO:0000256" key="1">
    <source>
        <dbReference type="SAM" id="Phobius"/>
    </source>
</evidence>
<dbReference type="PROSITE" id="PS50330">
    <property type="entry name" value="UIM"/>
    <property type="match status" value="1"/>
</dbReference>
<dbReference type="InterPro" id="IPR003903">
    <property type="entry name" value="UIM_dom"/>
</dbReference>
<proteinExistence type="predicted"/>
<dbReference type="EMBL" id="NSIT01000113">
    <property type="protein sequence ID" value="PJE78943.1"/>
    <property type="molecule type" value="Genomic_DNA"/>
</dbReference>
<keyword evidence="1" id="KW-0472">Membrane</keyword>
<keyword evidence="1" id="KW-0812">Transmembrane</keyword>
<name>A0A2H9T6V5_9ZZZZ</name>